<dbReference type="Pfam" id="PF00107">
    <property type="entry name" value="ADH_zinc_N"/>
    <property type="match status" value="1"/>
</dbReference>
<name>A0A7W8ACJ3_9ACTN</name>
<organism evidence="2 3">
    <name type="scientific">Nonomuraea endophytica</name>
    <dbReference type="NCBI Taxonomy" id="714136"/>
    <lineage>
        <taxon>Bacteria</taxon>
        <taxon>Bacillati</taxon>
        <taxon>Actinomycetota</taxon>
        <taxon>Actinomycetes</taxon>
        <taxon>Streptosporangiales</taxon>
        <taxon>Streptosporangiaceae</taxon>
        <taxon>Nonomuraea</taxon>
    </lineage>
</organism>
<dbReference type="InterPro" id="IPR036291">
    <property type="entry name" value="NAD(P)-bd_dom_sf"/>
</dbReference>
<dbReference type="InterPro" id="IPR013154">
    <property type="entry name" value="ADH-like_N"/>
</dbReference>
<evidence type="ECO:0000313" key="2">
    <source>
        <dbReference type="EMBL" id="MBB5082248.1"/>
    </source>
</evidence>
<dbReference type="AlphaFoldDB" id="A0A7W8ACJ3"/>
<dbReference type="SUPFAM" id="SSF50129">
    <property type="entry name" value="GroES-like"/>
    <property type="match status" value="1"/>
</dbReference>
<protein>
    <submittedName>
        <fullName evidence="2">NADPH2:quinone reductase</fullName>
        <ecNumber evidence="2">1.6.5.5</ecNumber>
    </submittedName>
</protein>
<evidence type="ECO:0000313" key="3">
    <source>
        <dbReference type="Proteomes" id="UP000568380"/>
    </source>
</evidence>
<dbReference type="EMBL" id="JACHIN010000012">
    <property type="protein sequence ID" value="MBB5082248.1"/>
    <property type="molecule type" value="Genomic_DNA"/>
</dbReference>
<reference evidence="2 3" key="1">
    <citation type="submission" date="2020-08" db="EMBL/GenBank/DDBJ databases">
        <title>Genomic Encyclopedia of Type Strains, Phase IV (KMG-IV): sequencing the most valuable type-strain genomes for metagenomic binning, comparative biology and taxonomic classification.</title>
        <authorList>
            <person name="Goeker M."/>
        </authorList>
    </citation>
    <scope>NUCLEOTIDE SEQUENCE [LARGE SCALE GENOMIC DNA]</scope>
    <source>
        <strain evidence="2 3">DSM 45385</strain>
    </source>
</reference>
<keyword evidence="2" id="KW-0560">Oxidoreductase</keyword>
<dbReference type="CDD" id="cd08241">
    <property type="entry name" value="QOR1"/>
    <property type="match status" value="1"/>
</dbReference>
<dbReference type="PROSITE" id="PS01162">
    <property type="entry name" value="QOR_ZETA_CRYSTAL"/>
    <property type="match status" value="1"/>
</dbReference>
<dbReference type="InterPro" id="IPR051397">
    <property type="entry name" value="Zn-ADH-like_protein"/>
</dbReference>
<dbReference type="InterPro" id="IPR013149">
    <property type="entry name" value="ADH-like_C"/>
</dbReference>
<dbReference type="Gene3D" id="3.90.180.10">
    <property type="entry name" value="Medium-chain alcohol dehydrogenases, catalytic domain"/>
    <property type="match status" value="1"/>
</dbReference>
<dbReference type="PANTHER" id="PTHR43677">
    <property type="entry name" value="SHORT-CHAIN DEHYDROGENASE/REDUCTASE"/>
    <property type="match status" value="1"/>
</dbReference>
<dbReference type="InterPro" id="IPR002364">
    <property type="entry name" value="Quin_OxRdtase/zeta-crystal_CS"/>
</dbReference>
<dbReference type="Proteomes" id="UP000568380">
    <property type="component" value="Unassembled WGS sequence"/>
</dbReference>
<comment type="caution">
    <text evidence="2">The sequence shown here is derived from an EMBL/GenBank/DDBJ whole genome shotgun (WGS) entry which is preliminary data.</text>
</comment>
<dbReference type="EC" id="1.6.5.5" evidence="2"/>
<dbReference type="InterPro" id="IPR011032">
    <property type="entry name" value="GroES-like_sf"/>
</dbReference>
<dbReference type="Pfam" id="PF08240">
    <property type="entry name" value="ADH_N"/>
    <property type="match status" value="1"/>
</dbReference>
<dbReference type="GO" id="GO:0003960">
    <property type="term" value="F:quinone reductase (NADPH) activity"/>
    <property type="evidence" value="ECO:0007669"/>
    <property type="project" value="UniProtKB-EC"/>
</dbReference>
<dbReference type="GO" id="GO:0008270">
    <property type="term" value="F:zinc ion binding"/>
    <property type="evidence" value="ECO:0007669"/>
    <property type="project" value="InterPro"/>
</dbReference>
<feature type="domain" description="Enoyl reductase (ER)" evidence="1">
    <location>
        <begin position="10"/>
        <end position="301"/>
    </location>
</feature>
<dbReference type="RefSeq" id="WP_184970268.1">
    <property type="nucleotide sequence ID" value="NZ_JACHIN010000012.1"/>
</dbReference>
<gene>
    <name evidence="2" type="ORF">HNR40_007743</name>
</gene>
<dbReference type="Gene3D" id="3.40.50.720">
    <property type="entry name" value="NAD(P)-binding Rossmann-like Domain"/>
    <property type="match status" value="1"/>
</dbReference>
<dbReference type="InterPro" id="IPR020843">
    <property type="entry name" value="ER"/>
</dbReference>
<dbReference type="PANTHER" id="PTHR43677:SF4">
    <property type="entry name" value="QUINONE OXIDOREDUCTASE-LIKE PROTEIN 2"/>
    <property type="match status" value="1"/>
</dbReference>
<proteinExistence type="predicted"/>
<evidence type="ECO:0000259" key="1">
    <source>
        <dbReference type="SMART" id="SM00829"/>
    </source>
</evidence>
<sequence>MKAIVCTEYGKPVELVEAPDPVPGPGQVLVEVEAAGVNFVDGLMVRGGYQIRPPLPFTPGYEVAGRTPDGTRVLAITGLGGFASHVLVHAAQAVPLPDHLDAARAAAFAQSYCTALFALRERAGLRPGERVLVLGAGGGVGLAAVQVAKALGADVLAAASSPAKREMAITAGADEAVGYDDLKATARAWGVDVAVDPVGGTLSEQALRALRERGRLLVVGFASGEIPRLPANQVLLRSRSVMGLDWGAWSMTHAAENRAMLEELLAMPGIDPVAPQVRPLEEAGQAMADLVERRVTGKIVLVPAWRTS</sequence>
<keyword evidence="3" id="KW-1185">Reference proteome</keyword>
<dbReference type="SMART" id="SM00829">
    <property type="entry name" value="PKS_ER"/>
    <property type="match status" value="1"/>
</dbReference>
<accession>A0A7W8ACJ3</accession>
<dbReference type="SUPFAM" id="SSF51735">
    <property type="entry name" value="NAD(P)-binding Rossmann-fold domains"/>
    <property type="match status" value="1"/>
</dbReference>